<feature type="transmembrane region" description="Helical" evidence="1">
    <location>
        <begin position="237"/>
        <end position="258"/>
    </location>
</feature>
<dbReference type="Pfam" id="PF20152">
    <property type="entry name" value="DUF6534"/>
    <property type="match status" value="1"/>
</dbReference>
<feature type="domain" description="DUF6534" evidence="2">
    <location>
        <begin position="176"/>
        <end position="263"/>
    </location>
</feature>
<organism evidence="3 4">
    <name type="scientific">Mycena pura</name>
    <dbReference type="NCBI Taxonomy" id="153505"/>
    <lineage>
        <taxon>Eukaryota</taxon>
        <taxon>Fungi</taxon>
        <taxon>Dikarya</taxon>
        <taxon>Basidiomycota</taxon>
        <taxon>Agaricomycotina</taxon>
        <taxon>Agaricomycetes</taxon>
        <taxon>Agaricomycetidae</taxon>
        <taxon>Agaricales</taxon>
        <taxon>Marasmiineae</taxon>
        <taxon>Mycenaceae</taxon>
        <taxon>Mycena</taxon>
    </lineage>
</organism>
<name>A0AAD6USG2_9AGAR</name>
<keyword evidence="1" id="KW-0472">Membrane</keyword>
<dbReference type="EMBL" id="JARJCW010000118">
    <property type="protein sequence ID" value="KAJ7192597.1"/>
    <property type="molecule type" value="Genomic_DNA"/>
</dbReference>
<keyword evidence="4" id="KW-1185">Reference proteome</keyword>
<evidence type="ECO:0000259" key="2">
    <source>
        <dbReference type="Pfam" id="PF20152"/>
    </source>
</evidence>
<dbReference type="AlphaFoldDB" id="A0AAD6USG2"/>
<protein>
    <recommendedName>
        <fullName evidence="2">DUF6534 domain-containing protein</fullName>
    </recommendedName>
</protein>
<feature type="transmembrane region" description="Helical" evidence="1">
    <location>
        <begin position="204"/>
        <end position="231"/>
    </location>
</feature>
<feature type="transmembrane region" description="Helical" evidence="1">
    <location>
        <begin position="91"/>
        <end position="112"/>
    </location>
</feature>
<evidence type="ECO:0000313" key="4">
    <source>
        <dbReference type="Proteomes" id="UP001219525"/>
    </source>
</evidence>
<keyword evidence="1" id="KW-0812">Transmembrane</keyword>
<feature type="transmembrane region" description="Helical" evidence="1">
    <location>
        <begin position="132"/>
        <end position="150"/>
    </location>
</feature>
<accession>A0AAD6USG2</accession>
<sequence>MPNLPSTVGIWLVTAFVEALLQGMGMLQGFLYFTWYHKDPWSVKATVALLLALESLQMGASIANVYEWFVAGFGDFDNLDVIHWQDMLQLTALYCSMFITQAWVVAILWVPINTGPSSLTLVTTTPVDKKNIVLPLLIFVLSLLALSSGIGEVIAVQKYSSLDVTSVTNVLQTAAALAADMLITFGLCWRLRKCRSEFQSTNKILNFVILTAINRSVFTMFFAVLNMILFLTRPGTFAFMIALFVSDKLYMNSLLAMLNTREYAVQVSGAALAEHITMPNFASVTNSRSKPATVYIQTTTEVRNDVGGRFGLESVKTDSDAV</sequence>
<evidence type="ECO:0000256" key="1">
    <source>
        <dbReference type="SAM" id="Phobius"/>
    </source>
</evidence>
<evidence type="ECO:0000313" key="3">
    <source>
        <dbReference type="EMBL" id="KAJ7192597.1"/>
    </source>
</evidence>
<feature type="transmembrane region" description="Helical" evidence="1">
    <location>
        <begin position="12"/>
        <end position="35"/>
    </location>
</feature>
<feature type="transmembrane region" description="Helical" evidence="1">
    <location>
        <begin position="47"/>
        <end position="71"/>
    </location>
</feature>
<feature type="transmembrane region" description="Helical" evidence="1">
    <location>
        <begin position="170"/>
        <end position="192"/>
    </location>
</feature>
<gene>
    <name evidence="3" type="ORF">GGX14DRAFT_594488</name>
</gene>
<dbReference type="PANTHER" id="PTHR40465:SF1">
    <property type="entry name" value="DUF6534 DOMAIN-CONTAINING PROTEIN"/>
    <property type="match status" value="1"/>
</dbReference>
<dbReference type="Proteomes" id="UP001219525">
    <property type="component" value="Unassembled WGS sequence"/>
</dbReference>
<proteinExistence type="predicted"/>
<dbReference type="PANTHER" id="PTHR40465">
    <property type="entry name" value="CHROMOSOME 1, WHOLE GENOME SHOTGUN SEQUENCE"/>
    <property type="match status" value="1"/>
</dbReference>
<dbReference type="InterPro" id="IPR045339">
    <property type="entry name" value="DUF6534"/>
</dbReference>
<reference evidence="3" key="1">
    <citation type="submission" date="2023-03" db="EMBL/GenBank/DDBJ databases">
        <title>Massive genome expansion in bonnet fungi (Mycena s.s.) driven by repeated elements and novel gene families across ecological guilds.</title>
        <authorList>
            <consortium name="Lawrence Berkeley National Laboratory"/>
            <person name="Harder C.B."/>
            <person name="Miyauchi S."/>
            <person name="Viragh M."/>
            <person name="Kuo A."/>
            <person name="Thoen E."/>
            <person name="Andreopoulos B."/>
            <person name="Lu D."/>
            <person name="Skrede I."/>
            <person name="Drula E."/>
            <person name="Henrissat B."/>
            <person name="Morin E."/>
            <person name="Kohler A."/>
            <person name="Barry K."/>
            <person name="LaButti K."/>
            <person name="Morin E."/>
            <person name="Salamov A."/>
            <person name="Lipzen A."/>
            <person name="Mereny Z."/>
            <person name="Hegedus B."/>
            <person name="Baldrian P."/>
            <person name="Stursova M."/>
            <person name="Weitz H."/>
            <person name="Taylor A."/>
            <person name="Grigoriev I.V."/>
            <person name="Nagy L.G."/>
            <person name="Martin F."/>
            <person name="Kauserud H."/>
        </authorList>
    </citation>
    <scope>NUCLEOTIDE SEQUENCE</scope>
    <source>
        <strain evidence="3">9144</strain>
    </source>
</reference>
<comment type="caution">
    <text evidence="3">The sequence shown here is derived from an EMBL/GenBank/DDBJ whole genome shotgun (WGS) entry which is preliminary data.</text>
</comment>
<keyword evidence="1" id="KW-1133">Transmembrane helix</keyword>